<sequence>MISASELSVVWRKSSYSTNGGDCLEVGGTISADELPVAWRKSSYSSPNGGECLEVGDGVADIVPVRDSKSPHGPAVLFASSAWASFVTEVKEKQGR</sequence>
<gene>
    <name evidence="2" type="ORF">GCM10012282_35900</name>
</gene>
<dbReference type="Proteomes" id="UP000625682">
    <property type="component" value="Unassembled WGS sequence"/>
</dbReference>
<protein>
    <submittedName>
        <fullName evidence="2">Toxin</fullName>
    </submittedName>
</protein>
<keyword evidence="3" id="KW-1185">Reference proteome</keyword>
<evidence type="ECO:0000313" key="3">
    <source>
        <dbReference type="Proteomes" id="UP000625682"/>
    </source>
</evidence>
<dbReference type="InterPro" id="IPR007278">
    <property type="entry name" value="DUF397"/>
</dbReference>
<reference evidence="2" key="1">
    <citation type="journal article" date="2014" name="Int. J. Syst. Evol. Microbiol.">
        <title>Complete genome sequence of Corynebacterium casei LMG S-19264T (=DSM 44701T), isolated from a smear-ripened cheese.</title>
        <authorList>
            <consortium name="US DOE Joint Genome Institute (JGI-PGF)"/>
            <person name="Walter F."/>
            <person name="Albersmeier A."/>
            <person name="Kalinowski J."/>
            <person name="Ruckert C."/>
        </authorList>
    </citation>
    <scope>NUCLEOTIDE SEQUENCE</scope>
    <source>
        <strain evidence="2">CGMCC 4.7272</strain>
    </source>
</reference>
<dbReference type="EMBL" id="BMMU01000010">
    <property type="protein sequence ID" value="GGJ35974.1"/>
    <property type="molecule type" value="Genomic_DNA"/>
</dbReference>
<feature type="domain" description="DUF397" evidence="1">
    <location>
        <begin position="10"/>
        <end position="26"/>
    </location>
</feature>
<accession>A0A917KYK2</accession>
<name>A0A917KYK2_9ACTN</name>
<organism evidence="2 3">
    <name type="scientific">Streptomyces lacrimifluminis</name>
    <dbReference type="NCBI Taxonomy" id="1500077"/>
    <lineage>
        <taxon>Bacteria</taxon>
        <taxon>Bacillati</taxon>
        <taxon>Actinomycetota</taxon>
        <taxon>Actinomycetes</taxon>
        <taxon>Kitasatosporales</taxon>
        <taxon>Streptomycetaceae</taxon>
        <taxon>Streptomyces</taxon>
    </lineage>
</organism>
<feature type="domain" description="DUF397" evidence="1">
    <location>
        <begin position="38"/>
        <end position="91"/>
    </location>
</feature>
<evidence type="ECO:0000259" key="1">
    <source>
        <dbReference type="Pfam" id="PF04149"/>
    </source>
</evidence>
<dbReference type="RefSeq" id="WP_189148353.1">
    <property type="nucleotide sequence ID" value="NZ_BAABER010000005.1"/>
</dbReference>
<evidence type="ECO:0000313" key="2">
    <source>
        <dbReference type="EMBL" id="GGJ35974.1"/>
    </source>
</evidence>
<reference evidence="2" key="2">
    <citation type="submission" date="2020-09" db="EMBL/GenBank/DDBJ databases">
        <authorList>
            <person name="Sun Q."/>
            <person name="Zhou Y."/>
        </authorList>
    </citation>
    <scope>NUCLEOTIDE SEQUENCE</scope>
    <source>
        <strain evidence="2">CGMCC 4.7272</strain>
    </source>
</reference>
<dbReference type="Pfam" id="PF04149">
    <property type="entry name" value="DUF397"/>
    <property type="match status" value="2"/>
</dbReference>
<dbReference type="AlphaFoldDB" id="A0A917KYK2"/>
<comment type="caution">
    <text evidence="2">The sequence shown here is derived from an EMBL/GenBank/DDBJ whole genome shotgun (WGS) entry which is preliminary data.</text>
</comment>
<proteinExistence type="predicted"/>